<dbReference type="Pfam" id="PF01483">
    <property type="entry name" value="P_proprotein"/>
    <property type="match status" value="1"/>
</dbReference>
<feature type="active site" description="Charge relay system" evidence="7">
    <location>
        <position position="1287"/>
    </location>
</feature>
<keyword evidence="4 7" id="KW-0378">Hydrolase</keyword>
<dbReference type="Pfam" id="PF00082">
    <property type="entry name" value="Peptidase_S8"/>
    <property type="match status" value="1"/>
</dbReference>
<keyword evidence="6" id="KW-0106">Calcium</keyword>
<dbReference type="Gene3D" id="3.40.50.200">
    <property type="entry name" value="Peptidase S8/S53 domain"/>
    <property type="match status" value="3"/>
</dbReference>
<dbReference type="InterPro" id="IPR000209">
    <property type="entry name" value="Peptidase_S8/S53_dom"/>
</dbReference>
<organism evidence="9 10">
    <name type="scientific">Roseofilum acuticapitatum BLCC-M154</name>
    <dbReference type="NCBI Taxonomy" id="3022444"/>
    <lineage>
        <taxon>Bacteria</taxon>
        <taxon>Bacillati</taxon>
        <taxon>Cyanobacteriota</taxon>
        <taxon>Cyanophyceae</taxon>
        <taxon>Desertifilales</taxon>
        <taxon>Desertifilaceae</taxon>
        <taxon>Roseofilum</taxon>
        <taxon>Roseofilum acuticapitatum</taxon>
    </lineage>
</organism>
<dbReference type="Proteomes" id="UP001235303">
    <property type="component" value="Unassembled WGS sequence"/>
</dbReference>
<dbReference type="PROSITE" id="PS51892">
    <property type="entry name" value="SUBTILASE"/>
    <property type="match status" value="1"/>
</dbReference>
<evidence type="ECO:0000256" key="1">
    <source>
        <dbReference type="ARBA" id="ARBA00005325"/>
    </source>
</evidence>
<keyword evidence="5 7" id="KW-0720">Serine protease</keyword>
<comment type="similarity">
    <text evidence="1">Belongs to the peptidase S8 family. Furin subfamily.</text>
</comment>
<dbReference type="SUPFAM" id="SSF52743">
    <property type="entry name" value="Subtilisin-like"/>
    <property type="match status" value="2"/>
</dbReference>
<keyword evidence="2 7" id="KW-0645">Protease</keyword>
<dbReference type="InterPro" id="IPR023828">
    <property type="entry name" value="Peptidase_S8_Ser-AS"/>
</dbReference>
<evidence type="ECO:0000313" key="10">
    <source>
        <dbReference type="Proteomes" id="UP001235303"/>
    </source>
</evidence>
<feature type="active site" description="Charge relay system" evidence="7">
    <location>
        <position position="937"/>
    </location>
</feature>
<evidence type="ECO:0000256" key="6">
    <source>
        <dbReference type="ARBA" id="ARBA00022837"/>
    </source>
</evidence>
<keyword evidence="3" id="KW-0732">Signal</keyword>
<dbReference type="InterPro" id="IPR036852">
    <property type="entry name" value="Peptidase_S8/S53_dom_sf"/>
</dbReference>
<proteinExistence type="inferred from homology"/>
<gene>
    <name evidence="9" type="ORF">PMG71_09360</name>
</gene>
<dbReference type="InterPro" id="IPR008979">
    <property type="entry name" value="Galactose-bd-like_sf"/>
</dbReference>
<feature type="active site" description="Charge relay system" evidence="7">
    <location>
        <position position="1107"/>
    </location>
</feature>
<evidence type="ECO:0000259" key="8">
    <source>
        <dbReference type="PROSITE" id="PS51829"/>
    </source>
</evidence>
<dbReference type="SUPFAM" id="SSF49785">
    <property type="entry name" value="Galactose-binding domain-like"/>
    <property type="match status" value="1"/>
</dbReference>
<sequence>MSWLKNLFHPWFSACSPSEQHKTFILEPILTPSGIVDGLEDTSDLDLDADSTVADTMESELPEALIDDVSEHALDEVSDLPEISDEDFEEIPFIYAENVDDVLKVADLQESHTQEEATLSSDDVEMDGIAEALSSSPQFDSGYFVVGETGEVGVDYLFDGGGYKGELGIFSLGGMEEYDPDTEEFIAEAARRSHSNSELGHIIISDRSEGARFSGELGETNQNSGEYLGVKTFNMNSGDRFGMMLVPKGRVEQVVNNPGIGGAARPLFSLATANPEDGFHWGQIVDVTGEGNTFVFEDLRVDGKSDGDYNDLIFQVRNATGKARLLDEVIDSEQDWRNSDLGQTLIEYTKPYLVVEESGEIELEPITLEPKPIEDKPWEDQVLEDLQDDNPVIRVQLQESESEGLTDKQKEVLAQVKDQGAITIISTGDETDTVTPVITEIRESFDNVLVVGQGERQNLDVPLSKGVVSGANSNFAEYLDVVVVGENGTVANQNAAQVVAEVWQANPSLSYQQVIETVKVTATDLQESGELINPEAAIHLARSTVPQNVAFLRLPENQAPENLVIAGDRFYNAEESIHVFGQVTDGDTAPDLAKVVFSVKQEEEEWRVWDEISAFDVDADAPNTGHFNHNLAGLSPGRYQLKVEAFDHQGAVSNTEIQSFTVLSEESELTDRGRWAIAEAVNLDNYDPEYLNNTRQWVVSLPPDIDSEALAQQLGVTHVGETGSTTNSYIWEFPLGTSPQDVAAQLAEVEGVEYAYPLVEVPLEFYPSHQEVIWQSLRETMEPTPVSERQIHWREAVYDIRQLLSRNENAVQESIAKFFVRTLSGEYGEQPAQALQQQLEQVFPQPQVALEFYSPGSNPSVNLTSTFLELFSFYERPEGSDPVEYADDNFNNEEIQLLNSYQWHLRSGENPDADANITEVYEQYDLQGRDVVIGVIDNGFEVADTDQGRNLATHSDLAANYRADLSYDFDEGDDIPSRVVSSEAVYQGQNHTLGYFGGNSNFIFRNPHSGLIQNATLNLDIDYESVEDLEIYLYWNEESETSPFPVTKKVQVKNAGEAVTPVDLTSHLRGQPASKGWRLEIKDTNYVQGKTGTLNHWSLDLDTVNAHGTAVVGVSSADGNNDLGVNGVAGSSSWAGLRVGGNGTHDIEMTRALSSDWNQIDIYNNSWGLGFFNNPFAFAPVALEVGAQDGRDGFGNIYVFAGGNASKAGGNVNYNAFANSRHTIAVAAIDHEGKQSVYSESGAALLVSAYSDNGTKDNYVGITTTGPYADDGDDTNDYLRGTFGGTSSATPLVSGVVALMLEANPNLTARDVQHILVETAQKNDPDDEDWVLNGAGRWVNHKYGFGAVDALAAVEMAKDWTTVADEVHIFKGKTVDKRIEDNPNSELTSTLTFDASNSINLEWVEVEFDADHEYKGDLEIILEHTYIDVDDFGEQKVTQSVLSEQHFNGQYLGDDNSYKWRFTSARHWGEPSTGEWRLKVRDKNAGNDSDLNEWDSWKLNLYGQPPIYRIGEEFWFEIDTPPSSRVLHLSVEALSNSEFAINWNHLSRFSQDENGDGIYSQRYDRNGVFIDREFQADVYNQQGPVPFIMGLKDDKKIFTLDYNNYNNSNEIIVALWDRYNNSVGERLNIPYNPSQFDVRGDVVGAALNDKDFVVSWSTSSPDNNTHRIYAQRFRTSG</sequence>
<dbReference type="RefSeq" id="WP_283753390.1">
    <property type="nucleotide sequence ID" value="NZ_JAQOSP010000063.1"/>
</dbReference>
<protein>
    <submittedName>
        <fullName evidence="9">S8 family serine peptidase</fullName>
    </submittedName>
</protein>
<evidence type="ECO:0000256" key="4">
    <source>
        <dbReference type="ARBA" id="ARBA00022801"/>
    </source>
</evidence>
<evidence type="ECO:0000256" key="7">
    <source>
        <dbReference type="PROSITE-ProRule" id="PRU01240"/>
    </source>
</evidence>
<dbReference type="EMBL" id="JAQOSP010000063">
    <property type="protein sequence ID" value="MDJ1169632.1"/>
    <property type="molecule type" value="Genomic_DNA"/>
</dbReference>
<dbReference type="PROSITE" id="PS00138">
    <property type="entry name" value="SUBTILASE_SER"/>
    <property type="match status" value="1"/>
</dbReference>
<feature type="domain" description="P/Homo B" evidence="8">
    <location>
        <begin position="1362"/>
        <end position="1507"/>
    </location>
</feature>
<evidence type="ECO:0000256" key="3">
    <source>
        <dbReference type="ARBA" id="ARBA00022729"/>
    </source>
</evidence>
<dbReference type="PROSITE" id="PS51829">
    <property type="entry name" value="P_HOMO_B"/>
    <property type="match status" value="1"/>
</dbReference>
<dbReference type="InterPro" id="IPR002884">
    <property type="entry name" value="P_dom"/>
</dbReference>
<keyword evidence="10" id="KW-1185">Reference proteome</keyword>
<reference evidence="9 10" key="1">
    <citation type="submission" date="2023-01" db="EMBL/GenBank/DDBJ databases">
        <title>Novel diversity within Roseofilum (Cyanobacteria; Desertifilaceae) from marine benthic mats with descriptions of four novel species.</title>
        <authorList>
            <person name="Wang Y."/>
            <person name="Berthold D.E."/>
            <person name="Hu J."/>
            <person name="Lefler F.W."/>
            <person name="Laughinghouse H.D. IV."/>
        </authorList>
    </citation>
    <scope>NUCLEOTIDE SEQUENCE [LARGE SCALE GENOMIC DNA]</scope>
    <source>
        <strain evidence="9 10">BLCC-M154</strain>
    </source>
</reference>
<dbReference type="PANTHER" id="PTHR42884">
    <property type="entry name" value="PROPROTEIN CONVERTASE SUBTILISIN/KEXIN-RELATED"/>
    <property type="match status" value="1"/>
</dbReference>
<dbReference type="PRINTS" id="PR00723">
    <property type="entry name" value="SUBTILISIN"/>
</dbReference>
<comment type="caution">
    <text evidence="9">The sequence shown here is derived from an EMBL/GenBank/DDBJ whole genome shotgun (WGS) entry which is preliminary data.</text>
</comment>
<dbReference type="InterPro" id="IPR034182">
    <property type="entry name" value="Kexin/furin"/>
</dbReference>
<dbReference type="Pfam" id="PF13448">
    <property type="entry name" value="DUF4114"/>
    <property type="match status" value="1"/>
</dbReference>
<accession>A0ABT7ARU7</accession>
<evidence type="ECO:0000256" key="5">
    <source>
        <dbReference type="ARBA" id="ARBA00022825"/>
    </source>
</evidence>
<dbReference type="Gene3D" id="2.60.120.260">
    <property type="entry name" value="Galactose-binding domain-like"/>
    <property type="match status" value="1"/>
</dbReference>
<evidence type="ECO:0000313" key="9">
    <source>
        <dbReference type="EMBL" id="MDJ1169632.1"/>
    </source>
</evidence>
<dbReference type="InterPro" id="IPR025193">
    <property type="entry name" value="DUF4114"/>
</dbReference>
<dbReference type="CDD" id="cd04059">
    <property type="entry name" value="Peptidases_S8_Protein_convertases_Kexins_Furin-like"/>
    <property type="match status" value="1"/>
</dbReference>
<name>A0ABT7ARU7_9CYAN</name>
<evidence type="ECO:0000256" key="2">
    <source>
        <dbReference type="ARBA" id="ARBA00022670"/>
    </source>
</evidence>
<dbReference type="InterPro" id="IPR015500">
    <property type="entry name" value="Peptidase_S8_subtilisin-rel"/>
</dbReference>
<dbReference type="PANTHER" id="PTHR42884:SF14">
    <property type="entry name" value="NEUROENDOCRINE CONVERTASE 1"/>
    <property type="match status" value="1"/>
</dbReference>